<dbReference type="Proteomes" id="UP000025227">
    <property type="component" value="Unplaced"/>
</dbReference>
<evidence type="ECO:0000313" key="1">
    <source>
        <dbReference type="Proteomes" id="UP000025227"/>
    </source>
</evidence>
<name>A0A7I4Z055_HAECO</name>
<organism evidence="1 2">
    <name type="scientific">Haemonchus contortus</name>
    <name type="common">Barber pole worm</name>
    <dbReference type="NCBI Taxonomy" id="6289"/>
    <lineage>
        <taxon>Eukaryota</taxon>
        <taxon>Metazoa</taxon>
        <taxon>Ecdysozoa</taxon>
        <taxon>Nematoda</taxon>
        <taxon>Chromadorea</taxon>
        <taxon>Rhabditida</taxon>
        <taxon>Rhabditina</taxon>
        <taxon>Rhabditomorpha</taxon>
        <taxon>Strongyloidea</taxon>
        <taxon>Trichostrongylidae</taxon>
        <taxon>Haemonchus</taxon>
    </lineage>
</organism>
<sequence length="162" mass="18334">MIHSLVLLKVHIVLKTGDQDQDHTFFKVIVGDFNAKLGPRRTAEKLHIGADGMGWIKQGERLSEFVMTTYAIHGNSRSQSPISCDGQGTGPDGQLDNETDPIIFNWRFCLTYVAVVPKFFTGSDHRLPCAIFCFSIRGERAMKFRKRNPKTCINWDHIASHE</sequence>
<proteinExistence type="predicted"/>
<dbReference type="AlphaFoldDB" id="A0A7I4Z055"/>
<dbReference type="OrthoDB" id="5861209at2759"/>
<dbReference type="WBParaSite" id="HCON_00164170-00001">
    <property type="protein sequence ID" value="HCON_00164170-00001"/>
    <property type="gene ID" value="HCON_00164170"/>
</dbReference>
<evidence type="ECO:0000313" key="2">
    <source>
        <dbReference type="WBParaSite" id="HCON_00164170-00001"/>
    </source>
</evidence>
<accession>A0A7I4Z055</accession>
<keyword evidence="1" id="KW-1185">Reference proteome</keyword>
<protein>
    <submittedName>
        <fullName evidence="2">Craniofacial development protein 2-like</fullName>
    </submittedName>
</protein>
<reference evidence="2" key="1">
    <citation type="submission" date="2020-12" db="UniProtKB">
        <authorList>
            <consortium name="WormBaseParasite"/>
        </authorList>
    </citation>
    <scope>IDENTIFICATION</scope>
    <source>
        <strain evidence="2">MHco3</strain>
    </source>
</reference>